<dbReference type="GO" id="GO:0016887">
    <property type="term" value="F:ATP hydrolysis activity"/>
    <property type="evidence" value="ECO:0007669"/>
    <property type="project" value="InterPro"/>
</dbReference>
<dbReference type="InterPro" id="IPR003439">
    <property type="entry name" value="ABC_transporter-like_ATP-bd"/>
</dbReference>
<protein>
    <submittedName>
        <fullName evidence="7">ATP-binding cassette domain-containing protein</fullName>
    </submittedName>
</protein>
<sequence>MNAGMLQVQDVSVRFSGLLALDRVRLAVGRREVVALIGPNGAGKTTLLNAICGLVTPASGGVKFSGGSLGSAGLRGLRGIGVARTFQHAKLLDELTVLENVMLGTHSMRSRLSLAGECLRLPASRRDARAAERKAMDMLSLFSLAGLAGTLAGALPFGKKKLVDLARALASEPTLILVDEPTAGLNDSEVQHLGAVLADLRSHMSMLIVAHHMGFVRGLANRVLCLDRGSAIAEGTPEQVQQDPVVVQAYLGKD</sequence>
<evidence type="ECO:0000256" key="3">
    <source>
        <dbReference type="ARBA" id="ARBA00022741"/>
    </source>
</evidence>
<dbReference type="Pfam" id="PF12399">
    <property type="entry name" value="BCA_ABC_TP_C"/>
    <property type="match status" value="1"/>
</dbReference>
<evidence type="ECO:0000256" key="4">
    <source>
        <dbReference type="ARBA" id="ARBA00022840"/>
    </source>
</evidence>
<dbReference type="Proteomes" id="UP000541185">
    <property type="component" value="Unassembled WGS sequence"/>
</dbReference>
<dbReference type="InterPro" id="IPR027417">
    <property type="entry name" value="P-loop_NTPase"/>
</dbReference>
<reference evidence="7 8" key="1">
    <citation type="submission" date="2020-04" db="EMBL/GenBank/DDBJ databases">
        <title>Ramlibacter sp. G-1-2-2 isolated from soil.</title>
        <authorList>
            <person name="Dahal R.H."/>
        </authorList>
    </citation>
    <scope>NUCLEOTIDE SEQUENCE [LARGE SCALE GENOMIC DNA]</scope>
    <source>
        <strain evidence="7 8">G-1-2-2</strain>
    </source>
</reference>
<name>A0A848H739_9BURK</name>
<keyword evidence="5" id="KW-0472">Membrane</keyword>
<evidence type="ECO:0000313" key="7">
    <source>
        <dbReference type="EMBL" id="NML45712.1"/>
    </source>
</evidence>
<dbReference type="AlphaFoldDB" id="A0A848H739"/>
<dbReference type="Pfam" id="PF00005">
    <property type="entry name" value="ABC_tran"/>
    <property type="match status" value="1"/>
</dbReference>
<keyword evidence="1" id="KW-0813">Transport</keyword>
<dbReference type="EMBL" id="JABBFX010000001">
    <property type="protein sequence ID" value="NML45712.1"/>
    <property type="molecule type" value="Genomic_DNA"/>
</dbReference>
<accession>A0A848H739</accession>
<dbReference type="PROSITE" id="PS50893">
    <property type="entry name" value="ABC_TRANSPORTER_2"/>
    <property type="match status" value="1"/>
</dbReference>
<feature type="domain" description="ABC transporter" evidence="6">
    <location>
        <begin position="6"/>
        <end position="253"/>
    </location>
</feature>
<dbReference type="GO" id="GO:0005524">
    <property type="term" value="F:ATP binding"/>
    <property type="evidence" value="ECO:0007669"/>
    <property type="project" value="UniProtKB-KW"/>
</dbReference>
<feature type="transmembrane region" description="Helical" evidence="5">
    <location>
        <begin position="135"/>
        <end position="157"/>
    </location>
</feature>
<dbReference type="InterPro" id="IPR032823">
    <property type="entry name" value="BCA_ABC_TP_C"/>
</dbReference>
<evidence type="ECO:0000313" key="8">
    <source>
        <dbReference type="Proteomes" id="UP000541185"/>
    </source>
</evidence>
<dbReference type="SMART" id="SM00382">
    <property type="entry name" value="AAA"/>
    <property type="match status" value="1"/>
</dbReference>
<evidence type="ECO:0000256" key="2">
    <source>
        <dbReference type="ARBA" id="ARBA00022475"/>
    </source>
</evidence>
<dbReference type="Gene3D" id="3.40.50.300">
    <property type="entry name" value="P-loop containing nucleotide triphosphate hydrolases"/>
    <property type="match status" value="1"/>
</dbReference>
<dbReference type="PANTHER" id="PTHR45772">
    <property type="entry name" value="CONSERVED COMPONENT OF ABC TRANSPORTER FOR NATURAL AMINO ACIDS-RELATED"/>
    <property type="match status" value="1"/>
</dbReference>
<dbReference type="PANTHER" id="PTHR45772:SF4">
    <property type="entry name" value="ABC TRANSPORTER ATP-BINDING PROTEIN"/>
    <property type="match status" value="1"/>
</dbReference>
<evidence type="ECO:0000256" key="5">
    <source>
        <dbReference type="SAM" id="Phobius"/>
    </source>
</evidence>
<keyword evidence="5" id="KW-1133">Transmembrane helix</keyword>
<keyword evidence="4 7" id="KW-0067">ATP-binding</keyword>
<evidence type="ECO:0000259" key="6">
    <source>
        <dbReference type="PROSITE" id="PS50893"/>
    </source>
</evidence>
<dbReference type="SUPFAM" id="SSF52540">
    <property type="entry name" value="P-loop containing nucleoside triphosphate hydrolases"/>
    <property type="match status" value="1"/>
</dbReference>
<keyword evidence="2" id="KW-1003">Cell membrane</keyword>
<dbReference type="RefSeq" id="WP_169419786.1">
    <property type="nucleotide sequence ID" value="NZ_JABBFX010000001.1"/>
</dbReference>
<keyword evidence="5" id="KW-0812">Transmembrane</keyword>
<gene>
    <name evidence="7" type="ORF">HHL11_18330</name>
</gene>
<dbReference type="InterPro" id="IPR051120">
    <property type="entry name" value="ABC_AA/LPS_Transport"/>
</dbReference>
<keyword evidence="3" id="KW-0547">Nucleotide-binding</keyword>
<dbReference type="InterPro" id="IPR003593">
    <property type="entry name" value="AAA+_ATPase"/>
</dbReference>
<keyword evidence="8" id="KW-1185">Reference proteome</keyword>
<proteinExistence type="predicted"/>
<comment type="caution">
    <text evidence="7">The sequence shown here is derived from an EMBL/GenBank/DDBJ whole genome shotgun (WGS) entry which is preliminary data.</text>
</comment>
<evidence type="ECO:0000256" key="1">
    <source>
        <dbReference type="ARBA" id="ARBA00022448"/>
    </source>
</evidence>
<dbReference type="GO" id="GO:0005886">
    <property type="term" value="C:plasma membrane"/>
    <property type="evidence" value="ECO:0007669"/>
    <property type="project" value="TreeGrafter"/>
</dbReference>
<organism evidence="7 8">
    <name type="scientific">Ramlibacter agri</name>
    <dbReference type="NCBI Taxonomy" id="2728837"/>
    <lineage>
        <taxon>Bacteria</taxon>
        <taxon>Pseudomonadati</taxon>
        <taxon>Pseudomonadota</taxon>
        <taxon>Betaproteobacteria</taxon>
        <taxon>Burkholderiales</taxon>
        <taxon>Comamonadaceae</taxon>
        <taxon>Ramlibacter</taxon>
    </lineage>
</organism>